<dbReference type="AlphaFoldDB" id="A0A2S9Q8U0"/>
<evidence type="ECO:0000313" key="3">
    <source>
        <dbReference type="Proteomes" id="UP000237682"/>
    </source>
</evidence>
<sequence length="328" mass="35189">MTAPDHSLQPQVPKEDGNDGAALRANPLRIGISTRALFNLEQEHRFFEEHGVKAYAALQREREDEILGKGAGFEVVERLLALNDPTSAPYVEVTLLSQNSPDLSLRAFKSVAHYGLSVKTGSFTSGRSLAPFVPAWGIDLFLSNADADVKGAVSGGAAAARLGVPPKDPAETPVGEVRVAFDGDAVVFGPESDQIYKERGLDAFLEHEAANASNPMARGPFGNFLYKLSELRHVFLNENNVSKVRIALVTARNAPAHERVIRTLRAWGTPADEAHFVGNRNKAPLLKALGAHIFFDDQEKHVLGASIVVPAAHVPGPHDPAAPVIPAS</sequence>
<name>A0A2S9Q8U0_9HYPH</name>
<dbReference type="GO" id="GO:0000166">
    <property type="term" value="F:nucleotide binding"/>
    <property type="evidence" value="ECO:0007669"/>
    <property type="project" value="InterPro"/>
</dbReference>
<dbReference type="PANTHER" id="PTHR31367">
    <property type="entry name" value="CYTOSOLIC 5'-NUCLEOTIDASE 1 FAMILY MEMBER"/>
    <property type="match status" value="1"/>
</dbReference>
<proteinExistence type="predicted"/>
<organism evidence="2 3">
    <name type="scientific">Labrys okinawensis</name>
    <dbReference type="NCBI Taxonomy" id="346911"/>
    <lineage>
        <taxon>Bacteria</taxon>
        <taxon>Pseudomonadati</taxon>
        <taxon>Pseudomonadota</taxon>
        <taxon>Alphaproteobacteria</taxon>
        <taxon>Hyphomicrobiales</taxon>
        <taxon>Xanthobacteraceae</taxon>
        <taxon>Labrys</taxon>
    </lineage>
</organism>
<evidence type="ECO:0000256" key="1">
    <source>
        <dbReference type="SAM" id="MobiDB-lite"/>
    </source>
</evidence>
<accession>A0A2S9Q8U0</accession>
<dbReference type="OrthoDB" id="9778569at2"/>
<dbReference type="InterPro" id="IPR010394">
    <property type="entry name" value="5-nucleotidase"/>
</dbReference>
<keyword evidence="3" id="KW-1185">Reference proteome</keyword>
<dbReference type="GO" id="GO:0000287">
    <property type="term" value="F:magnesium ion binding"/>
    <property type="evidence" value="ECO:0007669"/>
    <property type="project" value="InterPro"/>
</dbReference>
<feature type="region of interest" description="Disordered" evidence="1">
    <location>
        <begin position="1"/>
        <end position="21"/>
    </location>
</feature>
<dbReference type="EMBL" id="PUEJ01000007">
    <property type="protein sequence ID" value="PRH85761.1"/>
    <property type="molecule type" value="Genomic_DNA"/>
</dbReference>
<dbReference type="Pfam" id="PF06189">
    <property type="entry name" value="5-nucleotidase"/>
    <property type="match status" value="1"/>
</dbReference>
<dbReference type="PANTHER" id="PTHR31367:SF5">
    <property type="entry name" value="CYTOSOLIC 5'-NUCLEOTIDASE 1A"/>
    <property type="match status" value="1"/>
</dbReference>
<dbReference type="GO" id="GO:0005737">
    <property type="term" value="C:cytoplasm"/>
    <property type="evidence" value="ECO:0007669"/>
    <property type="project" value="InterPro"/>
</dbReference>
<dbReference type="GO" id="GO:0009117">
    <property type="term" value="P:nucleotide metabolic process"/>
    <property type="evidence" value="ECO:0007669"/>
    <property type="project" value="InterPro"/>
</dbReference>
<dbReference type="GO" id="GO:0008253">
    <property type="term" value="F:5'-nucleotidase activity"/>
    <property type="evidence" value="ECO:0007669"/>
    <property type="project" value="InterPro"/>
</dbReference>
<dbReference type="RefSeq" id="WP_105863756.1">
    <property type="nucleotide sequence ID" value="NZ_PUEJ01000007.1"/>
</dbReference>
<reference evidence="2 3" key="1">
    <citation type="submission" date="2018-02" db="EMBL/GenBank/DDBJ databases">
        <title>Whole genome sequencing of endophytic bacterium.</title>
        <authorList>
            <person name="Eedara R."/>
            <person name="Podile A.R."/>
        </authorList>
    </citation>
    <scope>NUCLEOTIDE SEQUENCE [LARGE SCALE GENOMIC DNA]</scope>
    <source>
        <strain evidence="2 3">RP1T</strain>
    </source>
</reference>
<dbReference type="Proteomes" id="UP000237682">
    <property type="component" value="Unassembled WGS sequence"/>
</dbReference>
<comment type="caution">
    <text evidence="2">The sequence shown here is derived from an EMBL/GenBank/DDBJ whole genome shotgun (WGS) entry which is preliminary data.</text>
</comment>
<evidence type="ECO:0000313" key="2">
    <source>
        <dbReference type="EMBL" id="PRH85761.1"/>
    </source>
</evidence>
<protein>
    <submittedName>
        <fullName evidence="2">5'-nucleotidase</fullName>
    </submittedName>
</protein>
<gene>
    <name evidence="2" type="ORF">C5L14_19575</name>
</gene>